<sequence>MLFCVMPLVLPALHLHLTQLALAEVSSSNDYRASLSYATWLASSSTASEKFPAPASPPGTVNTLGACPVHLDASFGKSLHQHLSVDAYVFEGLSGPRSSLIRVLPSASGPILLAQIDSSRKGYVSKLAEQCPRAWMFHLTIHRSQTRADPVQTFLSLGPVPGVAAGGTGCDTAGATSDTGRRPRRR</sequence>
<comment type="caution">
    <text evidence="1">The sequence shown here is derived from an EMBL/GenBank/DDBJ whole genome shotgun (WGS) entry which is preliminary data.</text>
</comment>
<keyword evidence="2" id="KW-1185">Reference proteome</keyword>
<protein>
    <submittedName>
        <fullName evidence="1">Uncharacterized protein</fullName>
    </submittedName>
</protein>
<accession>A0ACB7SRI6</accession>
<gene>
    <name evidence="1" type="ORF">HPB50_004018</name>
</gene>
<evidence type="ECO:0000313" key="2">
    <source>
        <dbReference type="Proteomes" id="UP000821845"/>
    </source>
</evidence>
<reference evidence="1" key="1">
    <citation type="submission" date="2020-05" db="EMBL/GenBank/DDBJ databases">
        <title>Large-scale comparative analyses of tick genomes elucidate their genetic diversity and vector capacities.</title>
        <authorList>
            <person name="Jia N."/>
            <person name="Wang J."/>
            <person name="Shi W."/>
            <person name="Du L."/>
            <person name="Sun Y."/>
            <person name="Zhan W."/>
            <person name="Jiang J."/>
            <person name="Wang Q."/>
            <person name="Zhang B."/>
            <person name="Ji P."/>
            <person name="Sakyi L.B."/>
            <person name="Cui X."/>
            <person name="Yuan T."/>
            <person name="Jiang B."/>
            <person name="Yang W."/>
            <person name="Lam T.T.-Y."/>
            <person name="Chang Q."/>
            <person name="Ding S."/>
            <person name="Wang X."/>
            <person name="Zhu J."/>
            <person name="Ruan X."/>
            <person name="Zhao L."/>
            <person name="Wei J."/>
            <person name="Que T."/>
            <person name="Du C."/>
            <person name="Cheng J."/>
            <person name="Dai P."/>
            <person name="Han X."/>
            <person name="Huang E."/>
            <person name="Gao Y."/>
            <person name="Liu J."/>
            <person name="Shao H."/>
            <person name="Ye R."/>
            <person name="Li L."/>
            <person name="Wei W."/>
            <person name="Wang X."/>
            <person name="Wang C."/>
            <person name="Yang T."/>
            <person name="Huo Q."/>
            <person name="Li W."/>
            <person name="Guo W."/>
            <person name="Chen H."/>
            <person name="Zhou L."/>
            <person name="Ni X."/>
            <person name="Tian J."/>
            <person name="Zhou Y."/>
            <person name="Sheng Y."/>
            <person name="Liu T."/>
            <person name="Pan Y."/>
            <person name="Xia L."/>
            <person name="Li J."/>
            <person name="Zhao F."/>
            <person name="Cao W."/>
        </authorList>
    </citation>
    <scope>NUCLEOTIDE SEQUENCE</scope>
    <source>
        <strain evidence="1">Hyas-2018</strain>
    </source>
</reference>
<proteinExistence type="predicted"/>
<name>A0ACB7SRI6_HYAAI</name>
<evidence type="ECO:0000313" key="1">
    <source>
        <dbReference type="EMBL" id="KAH6937757.1"/>
    </source>
</evidence>
<dbReference type="Proteomes" id="UP000821845">
    <property type="component" value="Chromosome 2"/>
</dbReference>
<organism evidence="1 2">
    <name type="scientific">Hyalomma asiaticum</name>
    <name type="common">Tick</name>
    <dbReference type="NCBI Taxonomy" id="266040"/>
    <lineage>
        <taxon>Eukaryota</taxon>
        <taxon>Metazoa</taxon>
        <taxon>Ecdysozoa</taxon>
        <taxon>Arthropoda</taxon>
        <taxon>Chelicerata</taxon>
        <taxon>Arachnida</taxon>
        <taxon>Acari</taxon>
        <taxon>Parasitiformes</taxon>
        <taxon>Ixodida</taxon>
        <taxon>Ixodoidea</taxon>
        <taxon>Ixodidae</taxon>
        <taxon>Hyalomminae</taxon>
        <taxon>Hyalomma</taxon>
    </lineage>
</organism>
<dbReference type="EMBL" id="CM023482">
    <property type="protein sequence ID" value="KAH6937757.1"/>
    <property type="molecule type" value="Genomic_DNA"/>
</dbReference>